<evidence type="ECO:0000313" key="3">
    <source>
        <dbReference type="Proteomes" id="UP001500880"/>
    </source>
</evidence>
<keyword evidence="3" id="KW-1185">Reference proteome</keyword>
<evidence type="ECO:0008006" key="4">
    <source>
        <dbReference type="Google" id="ProtNLM"/>
    </source>
</evidence>
<feature type="region of interest" description="Disordered" evidence="1">
    <location>
        <begin position="27"/>
        <end position="47"/>
    </location>
</feature>
<dbReference type="RefSeq" id="WP_343842597.1">
    <property type="nucleotide sequence ID" value="NZ_BAAADO010000006.1"/>
</dbReference>
<protein>
    <recommendedName>
        <fullName evidence="4">Sporulation lipoprotein YhcN/YlaJ (Spore_YhcN_YlaJ)</fullName>
    </recommendedName>
</protein>
<dbReference type="PROSITE" id="PS51257">
    <property type="entry name" value="PROKAR_LIPOPROTEIN"/>
    <property type="match status" value="1"/>
</dbReference>
<sequence>MKKAIFYGGMSIFILFMSGCTMQEGADNGTLKGKTPDNMNTRTTEEKQNSQYGYVRYNEKQLNTEREQNFEPEIDREQMADMITKTLLQMPTVEEAATLITDSHTFIAYTPSEESEDTGHTTEQVKKTAMSFLPQWYNIYISTESHTFDDLQSLSNNTTTEDGPKRAVDELIEQIKEEAPEEGIHETENQM</sequence>
<evidence type="ECO:0000256" key="1">
    <source>
        <dbReference type="SAM" id="MobiDB-lite"/>
    </source>
</evidence>
<dbReference type="EMBL" id="BAAADO010000006">
    <property type="protein sequence ID" value="GAA0500040.1"/>
    <property type="molecule type" value="Genomic_DNA"/>
</dbReference>
<dbReference type="Proteomes" id="UP001500880">
    <property type="component" value="Unassembled WGS sequence"/>
</dbReference>
<organism evidence="2 3">
    <name type="scientific">Salinibacillus aidingensis</name>
    <dbReference type="NCBI Taxonomy" id="237684"/>
    <lineage>
        <taxon>Bacteria</taxon>
        <taxon>Bacillati</taxon>
        <taxon>Bacillota</taxon>
        <taxon>Bacilli</taxon>
        <taxon>Bacillales</taxon>
        <taxon>Bacillaceae</taxon>
        <taxon>Salinibacillus</taxon>
    </lineage>
</organism>
<comment type="caution">
    <text evidence="2">The sequence shown here is derived from an EMBL/GenBank/DDBJ whole genome shotgun (WGS) entry which is preliminary data.</text>
</comment>
<proteinExistence type="predicted"/>
<dbReference type="InterPro" id="IPR019076">
    <property type="entry name" value="Spore_lipoprot_YhcN/YlaJ-like"/>
</dbReference>
<name>A0ABN1BL69_9BACI</name>
<gene>
    <name evidence="2" type="ORF">GCM10008986_29120</name>
</gene>
<dbReference type="Pfam" id="PF09580">
    <property type="entry name" value="Spore_YhcN_YlaJ"/>
    <property type="match status" value="1"/>
</dbReference>
<reference evidence="2 3" key="1">
    <citation type="journal article" date="2019" name="Int. J. Syst. Evol. Microbiol.">
        <title>The Global Catalogue of Microorganisms (GCM) 10K type strain sequencing project: providing services to taxonomists for standard genome sequencing and annotation.</title>
        <authorList>
            <consortium name="The Broad Institute Genomics Platform"/>
            <consortium name="The Broad Institute Genome Sequencing Center for Infectious Disease"/>
            <person name="Wu L."/>
            <person name="Ma J."/>
        </authorList>
    </citation>
    <scope>NUCLEOTIDE SEQUENCE [LARGE SCALE GENOMIC DNA]</scope>
    <source>
        <strain evidence="2 3">JCM 12389</strain>
    </source>
</reference>
<accession>A0ABN1BL69</accession>
<evidence type="ECO:0000313" key="2">
    <source>
        <dbReference type="EMBL" id="GAA0500040.1"/>
    </source>
</evidence>